<dbReference type="EMBL" id="WOTB01000003">
    <property type="protein sequence ID" value="NHN83802.1"/>
    <property type="molecule type" value="Genomic_DNA"/>
</dbReference>
<evidence type="ECO:0000259" key="1">
    <source>
        <dbReference type="Pfam" id="PF02464"/>
    </source>
</evidence>
<dbReference type="InterPro" id="IPR036653">
    <property type="entry name" value="CinA-like_C"/>
</dbReference>
<dbReference type="Gene3D" id="3.90.950.20">
    <property type="entry name" value="CinA-like"/>
    <property type="match status" value="1"/>
</dbReference>
<dbReference type="InterPro" id="IPR008136">
    <property type="entry name" value="CinA_C"/>
</dbReference>
<accession>A0ABX0JLW6</accession>
<reference evidence="2 3" key="1">
    <citation type="journal article" date="2020" name="Int. J. Syst. Evol. Microbiol.">
        <title>Novel acetic acid bacteria from cider fermentations: Acetobacter conturbans sp. nov. and Acetobacter fallax sp. nov.</title>
        <authorList>
            <person name="Sombolestani A.S."/>
            <person name="Cleenwerck I."/>
            <person name="Cnockaert M."/>
            <person name="Borremans W."/>
            <person name="Wieme A.D."/>
            <person name="De Vuyst L."/>
            <person name="Vandamme P."/>
        </authorList>
    </citation>
    <scope>NUCLEOTIDE SEQUENCE [LARGE SCALE GENOMIC DNA]</scope>
    <source>
        <strain evidence="2 3">LMG 30640</strain>
    </source>
</reference>
<dbReference type="Proteomes" id="UP000635278">
    <property type="component" value="Unassembled WGS sequence"/>
</dbReference>
<organism evidence="2 3">
    <name type="scientific">Acetobacter musti</name>
    <dbReference type="NCBI Taxonomy" id="864732"/>
    <lineage>
        <taxon>Bacteria</taxon>
        <taxon>Pseudomonadati</taxon>
        <taxon>Pseudomonadota</taxon>
        <taxon>Alphaproteobacteria</taxon>
        <taxon>Acetobacterales</taxon>
        <taxon>Acetobacteraceae</taxon>
        <taxon>Acetobacter</taxon>
    </lineage>
</organism>
<dbReference type="Pfam" id="PF02464">
    <property type="entry name" value="CinA"/>
    <property type="match status" value="1"/>
</dbReference>
<comment type="caution">
    <text evidence="2">The sequence shown here is derived from an EMBL/GenBank/DDBJ whole genome shotgun (WGS) entry which is preliminary data.</text>
</comment>
<dbReference type="NCBIfam" id="TIGR00199">
    <property type="entry name" value="PncC_domain"/>
    <property type="match status" value="1"/>
</dbReference>
<dbReference type="SUPFAM" id="SSF142433">
    <property type="entry name" value="CinA-like"/>
    <property type="match status" value="1"/>
</dbReference>
<sequence>MVLPDAVLGMAAEVLTALKAAGLSMVTAESCTGGLVAAALTYHAGSSAAIIGGFVTYSNAMKQICLGVPEAVLAQYGAVSEPVALAMVSGALQAASEADVAVAITGIAGPDGGNAKKPVGLVWFGVMRRGREPRAEHCVFSGDRTAVRAQAVTKALEMVRGVI</sequence>
<evidence type="ECO:0000313" key="2">
    <source>
        <dbReference type="EMBL" id="NHN83802.1"/>
    </source>
</evidence>
<gene>
    <name evidence="2" type="ORF">GOB93_03985</name>
</gene>
<proteinExistence type="predicted"/>
<feature type="domain" description="CinA C-terminal" evidence="1">
    <location>
        <begin position="10"/>
        <end position="161"/>
    </location>
</feature>
<keyword evidence="3" id="KW-1185">Reference proteome</keyword>
<protein>
    <submittedName>
        <fullName evidence="2">Nicotinamide-nucleotide amidohydrolase family protein</fullName>
    </submittedName>
</protein>
<name>A0ABX0JLW6_9PROT</name>
<evidence type="ECO:0000313" key="3">
    <source>
        <dbReference type="Proteomes" id="UP000635278"/>
    </source>
</evidence>